<proteinExistence type="predicted"/>
<accession>C7RLA6</accession>
<dbReference type="OrthoDB" id="8596319at2"/>
<reference evidence="3" key="1">
    <citation type="submission" date="2009-08" db="EMBL/GenBank/DDBJ databases">
        <authorList>
            <consortium name="US DOE Joint Genome Institute"/>
            <person name="Lucas S."/>
            <person name="Copeland A."/>
            <person name="Lapidus A."/>
            <person name="Glavina del Rio T."/>
            <person name="Dalin E."/>
            <person name="Tice H."/>
            <person name="Bruce D."/>
            <person name="Barry K."/>
            <person name="Pitluck S."/>
            <person name="Lowry S."/>
            <person name="Larimer F."/>
            <person name="Land M."/>
            <person name="Hauser L."/>
            <person name="Kyrpides N."/>
            <person name="Ivanova N."/>
            <person name="McMahon K.D."/>
            <person name="Hugenholtz P."/>
        </authorList>
    </citation>
    <scope>NUCLEOTIDE SEQUENCE</scope>
    <source>
        <strain evidence="3">UW-1</strain>
    </source>
</reference>
<dbReference type="Gene3D" id="3.30.750.140">
    <property type="match status" value="1"/>
</dbReference>
<dbReference type="STRING" id="522306.CAP2UW1_3805"/>
<dbReference type="InterPro" id="IPR021136">
    <property type="entry name" value="Flagellar_hook_control-like_C"/>
</dbReference>
<dbReference type="HOGENOM" id="CLU_709080_0_0_4"/>
<dbReference type="PANTHER" id="PTHR37533:SF2">
    <property type="entry name" value="FLAGELLAR HOOK-LENGTH CONTROL PROTEIN"/>
    <property type="match status" value="1"/>
</dbReference>
<dbReference type="PANTHER" id="PTHR37533">
    <property type="entry name" value="FLAGELLAR HOOK-LENGTH CONTROL PROTEIN"/>
    <property type="match status" value="1"/>
</dbReference>
<dbReference type="EMBL" id="CP001715">
    <property type="protein sequence ID" value="ACV37055.1"/>
    <property type="molecule type" value="Genomic_DNA"/>
</dbReference>
<dbReference type="KEGG" id="app:CAP2UW1_3805"/>
<protein>
    <submittedName>
        <fullName evidence="3">Flagellar hook-length control protein</fullName>
    </submittedName>
</protein>
<feature type="domain" description="Flagellar hook-length control protein-like C-terminal" evidence="2">
    <location>
        <begin position="261"/>
        <end position="339"/>
    </location>
</feature>
<keyword evidence="3" id="KW-0282">Flagellum</keyword>
<dbReference type="InterPro" id="IPR052563">
    <property type="entry name" value="FliK"/>
</dbReference>
<sequence length="389" mass="38951">MSIAIVPTLARAPIAATPGEATIRETSAPAGARVGGDFASILLGLPLSVAEVPSPASQEGNRLEVDSLLLRLPLAGTGTSPTGETPDDGEPASADAGLGTTDPALLAALGVTLPPQPTRIDASEGVAATLSEQTRAGIPAAAGPGAQLPPPGGVPAATGKDAAAPPPATEASGGRPADFAATAWASASTAQLPELAASTDKVATTPAVQVTAALDETTVSDGLFGNNVQPPPSLHGLPRLQGVPALEKPLHDRSWATDLGQKLLWFVSNDKQGAQLTLNPPQLGSIEITIHMDKNGANAHFASPNPDVRGAIETAVPRLREMFAGAGIDLGQVSVGGESFRQHSDGQQDTSQRPRILADKAILGGGSAGGIPGAAAITRHGSSLVDTFA</sequence>
<dbReference type="InterPro" id="IPR038610">
    <property type="entry name" value="FliK-like_C_sf"/>
</dbReference>
<dbReference type="AlphaFoldDB" id="C7RLA6"/>
<keyword evidence="3" id="KW-0969">Cilium</keyword>
<feature type="region of interest" description="Disordered" evidence="1">
    <location>
        <begin position="139"/>
        <end position="175"/>
    </location>
</feature>
<dbReference type="eggNOG" id="COG3144">
    <property type="taxonomic scope" value="Bacteria"/>
</dbReference>
<organism evidence="3">
    <name type="scientific">Accumulibacter regalis</name>
    <dbReference type="NCBI Taxonomy" id="522306"/>
    <lineage>
        <taxon>Bacteria</taxon>
        <taxon>Pseudomonadati</taxon>
        <taxon>Pseudomonadota</taxon>
        <taxon>Betaproteobacteria</taxon>
        <taxon>Candidatus Accumulibacter</taxon>
    </lineage>
</organism>
<keyword evidence="3" id="KW-0966">Cell projection</keyword>
<evidence type="ECO:0000259" key="2">
    <source>
        <dbReference type="Pfam" id="PF02120"/>
    </source>
</evidence>
<reference evidence="3" key="2">
    <citation type="submission" date="2009-09" db="EMBL/GenBank/DDBJ databases">
        <title>Complete sequence of chromosome of Candidatus Accumulibacter phosphatis clade IIA str. UW-1.</title>
        <authorList>
            <consortium name="US DOE Joint Genome Institute"/>
            <person name="Martin H.G."/>
            <person name="Ivanova N."/>
            <person name="Kunin V."/>
            <person name="Warnecke F."/>
            <person name="Barry K."/>
            <person name="He S."/>
            <person name="Salamov A."/>
            <person name="Szeto E."/>
            <person name="Dalin E."/>
            <person name="Pangilinan J.L."/>
            <person name="Lapidus A."/>
            <person name="Lowry S."/>
            <person name="Kyrpides N.C."/>
            <person name="McMahon K.D."/>
            <person name="Hugenholtz P."/>
        </authorList>
    </citation>
    <scope>NUCLEOTIDE SEQUENCE [LARGE SCALE GENOMIC DNA]</scope>
    <source>
        <strain evidence="3">UW-1</strain>
    </source>
</reference>
<evidence type="ECO:0000256" key="1">
    <source>
        <dbReference type="SAM" id="MobiDB-lite"/>
    </source>
</evidence>
<gene>
    <name evidence="3" type="ordered locus">CAP2UW1_3805</name>
</gene>
<dbReference type="CDD" id="cd17470">
    <property type="entry name" value="T3SS_Flik_C"/>
    <property type="match status" value="1"/>
</dbReference>
<dbReference type="Pfam" id="PF02120">
    <property type="entry name" value="Flg_hook"/>
    <property type="match status" value="1"/>
</dbReference>
<name>C7RLA6_ACCRE</name>
<feature type="region of interest" description="Disordered" evidence="1">
    <location>
        <begin position="74"/>
        <end position="97"/>
    </location>
</feature>
<evidence type="ECO:0000313" key="3">
    <source>
        <dbReference type="EMBL" id="ACV37055.1"/>
    </source>
</evidence>